<accession>A0A8K0N5V1</accession>
<sequence length="156" mass="17752">MLKDVGHHWWTGKPVMDGGCWVEVDGGDGGHSCAIKKDERIRAIFTFSCQALEVIRELQKHFPIKRSPMRLRLIVPEKNFSVLMDKLDGWDAHIVSKDESGNQQSVQDESHNALFVALYLVLYKEKLLAALFFLSNDGFFMSLGILWADGAQMLWL</sequence>
<dbReference type="PANTHER" id="PTHR10927">
    <property type="entry name" value="RIBOSOME MATURATION PROTEIN SBDS"/>
    <property type="match status" value="1"/>
</dbReference>
<evidence type="ECO:0000256" key="1">
    <source>
        <dbReference type="ARBA" id="ARBA00007433"/>
    </source>
</evidence>
<dbReference type="OrthoDB" id="10253092at2759"/>
<reference evidence="2" key="1">
    <citation type="journal article" date="2017" name="Gigascience">
        <title>The genome draft of coconut (Cocos nucifera).</title>
        <authorList>
            <person name="Xiao Y."/>
            <person name="Xu P."/>
            <person name="Fan H."/>
            <person name="Baudouin L."/>
            <person name="Xia W."/>
            <person name="Bocs S."/>
            <person name="Xu J."/>
            <person name="Li Q."/>
            <person name="Guo A."/>
            <person name="Zhou L."/>
            <person name="Li J."/>
            <person name="Wu Y."/>
            <person name="Ma Z."/>
            <person name="Armero A."/>
            <person name="Issali A.E."/>
            <person name="Liu N."/>
            <person name="Peng M."/>
            <person name="Yang Y."/>
        </authorList>
    </citation>
    <scope>NUCLEOTIDE SEQUENCE</scope>
    <source>
        <tissue evidence="2">Spear leaf of Hainan Tall coconut</tissue>
    </source>
</reference>
<keyword evidence="3" id="KW-1185">Reference proteome</keyword>
<proteinExistence type="inferred from homology"/>
<comment type="caution">
    <text evidence="2">The sequence shown here is derived from an EMBL/GenBank/DDBJ whole genome shotgun (WGS) entry which is preliminary data.</text>
</comment>
<reference evidence="2" key="2">
    <citation type="submission" date="2019-07" db="EMBL/GenBank/DDBJ databases">
        <authorList>
            <person name="Yang Y."/>
            <person name="Bocs S."/>
            <person name="Baudouin L."/>
        </authorList>
    </citation>
    <scope>NUCLEOTIDE SEQUENCE</scope>
    <source>
        <tissue evidence="2">Spear leaf of Hainan Tall coconut</tissue>
    </source>
</reference>
<dbReference type="PANTHER" id="PTHR10927:SF1">
    <property type="entry name" value="RIBOSOME MATURATION PROTEIN SBDS"/>
    <property type="match status" value="1"/>
</dbReference>
<organism evidence="2 3">
    <name type="scientific">Cocos nucifera</name>
    <name type="common">Coconut palm</name>
    <dbReference type="NCBI Taxonomy" id="13894"/>
    <lineage>
        <taxon>Eukaryota</taxon>
        <taxon>Viridiplantae</taxon>
        <taxon>Streptophyta</taxon>
        <taxon>Embryophyta</taxon>
        <taxon>Tracheophyta</taxon>
        <taxon>Spermatophyta</taxon>
        <taxon>Magnoliopsida</taxon>
        <taxon>Liliopsida</taxon>
        <taxon>Arecaceae</taxon>
        <taxon>Arecoideae</taxon>
        <taxon>Cocoseae</taxon>
        <taxon>Attaleinae</taxon>
        <taxon>Cocos</taxon>
    </lineage>
</organism>
<name>A0A8K0N5V1_COCNU</name>
<gene>
    <name evidence="2" type="ORF">COCNU_08G000950</name>
</gene>
<dbReference type="Proteomes" id="UP000797356">
    <property type="component" value="Chromosome 8"/>
</dbReference>
<comment type="similarity">
    <text evidence="1">Belongs to the SDO1/SBDS family.</text>
</comment>
<evidence type="ECO:0000313" key="3">
    <source>
        <dbReference type="Proteomes" id="UP000797356"/>
    </source>
</evidence>
<dbReference type="AlphaFoldDB" id="A0A8K0N5V1"/>
<evidence type="ECO:0000313" key="2">
    <source>
        <dbReference type="EMBL" id="KAG1358649.1"/>
    </source>
</evidence>
<protein>
    <submittedName>
        <fullName evidence="2">Uncharacterized protein</fullName>
    </submittedName>
</protein>
<dbReference type="InterPro" id="IPR039100">
    <property type="entry name" value="Sdo1/SBDS-like"/>
</dbReference>
<dbReference type="EMBL" id="CM017879">
    <property type="protein sequence ID" value="KAG1358649.1"/>
    <property type="molecule type" value="Genomic_DNA"/>
</dbReference>